<evidence type="ECO:0000313" key="1">
    <source>
        <dbReference type="EMBL" id="KAI3798189.1"/>
    </source>
</evidence>
<reference evidence="1 2" key="2">
    <citation type="journal article" date="2022" name="Mol. Ecol. Resour.">
        <title>The genomes of chicory, endive, great burdock and yacon provide insights into Asteraceae paleo-polyploidization history and plant inulin production.</title>
        <authorList>
            <person name="Fan W."/>
            <person name="Wang S."/>
            <person name="Wang H."/>
            <person name="Wang A."/>
            <person name="Jiang F."/>
            <person name="Liu H."/>
            <person name="Zhao H."/>
            <person name="Xu D."/>
            <person name="Zhang Y."/>
        </authorList>
    </citation>
    <scope>NUCLEOTIDE SEQUENCE [LARGE SCALE GENOMIC DNA]</scope>
    <source>
        <strain evidence="2">cv. Yunnan</strain>
        <tissue evidence="1">Leaves</tissue>
    </source>
</reference>
<sequence>MLKSKERSYPAKEEAIQHAKKQRKKLSAKGKSMLKQPKHMAKAPSNRHTKAHSNNPQEILKQPVEAQIAFRNNLKKHRSSLPKQLGGTEKYSEEAWKKSVKAA</sequence>
<protein>
    <submittedName>
        <fullName evidence="1">Uncharacterized protein</fullName>
    </submittedName>
</protein>
<organism evidence="1 2">
    <name type="scientific">Smallanthus sonchifolius</name>
    <dbReference type="NCBI Taxonomy" id="185202"/>
    <lineage>
        <taxon>Eukaryota</taxon>
        <taxon>Viridiplantae</taxon>
        <taxon>Streptophyta</taxon>
        <taxon>Embryophyta</taxon>
        <taxon>Tracheophyta</taxon>
        <taxon>Spermatophyta</taxon>
        <taxon>Magnoliopsida</taxon>
        <taxon>eudicotyledons</taxon>
        <taxon>Gunneridae</taxon>
        <taxon>Pentapetalae</taxon>
        <taxon>asterids</taxon>
        <taxon>campanulids</taxon>
        <taxon>Asterales</taxon>
        <taxon>Asteraceae</taxon>
        <taxon>Asteroideae</taxon>
        <taxon>Heliantheae alliance</taxon>
        <taxon>Millerieae</taxon>
        <taxon>Smallanthus</taxon>
    </lineage>
</organism>
<name>A0ACB9HQL0_9ASTR</name>
<dbReference type="Proteomes" id="UP001056120">
    <property type="component" value="Linkage Group LG11"/>
</dbReference>
<proteinExistence type="predicted"/>
<reference evidence="2" key="1">
    <citation type="journal article" date="2022" name="Mol. Ecol. Resour.">
        <title>The genomes of chicory, endive, great burdock and yacon provide insights into Asteraceae palaeo-polyploidization history and plant inulin production.</title>
        <authorList>
            <person name="Fan W."/>
            <person name="Wang S."/>
            <person name="Wang H."/>
            <person name="Wang A."/>
            <person name="Jiang F."/>
            <person name="Liu H."/>
            <person name="Zhao H."/>
            <person name="Xu D."/>
            <person name="Zhang Y."/>
        </authorList>
    </citation>
    <scope>NUCLEOTIDE SEQUENCE [LARGE SCALE GENOMIC DNA]</scope>
    <source>
        <strain evidence="2">cv. Yunnan</strain>
    </source>
</reference>
<comment type="caution">
    <text evidence="1">The sequence shown here is derived from an EMBL/GenBank/DDBJ whole genome shotgun (WGS) entry which is preliminary data.</text>
</comment>
<keyword evidence="2" id="KW-1185">Reference proteome</keyword>
<dbReference type="EMBL" id="CM042028">
    <property type="protein sequence ID" value="KAI3798189.1"/>
    <property type="molecule type" value="Genomic_DNA"/>
</dbReference>
<gene>
    <name evidence="1" type="ORF">L1987_33458</name>
</gene>
<evidence type="ECO:0000313" key="2">
    <source>
        <dbReference type="Proteomes" id="UP001056120"/>
    </source>
</evidence>
<accession>A0ACB9HQL0</accession>